<proteinExistence type="inferred from homology"/>
<evidence type="ECO:0000256" key="16">
    <source>
        <dbReference type="SAM" id="Phobius"/>
    </source>
</evidence>
<keyword evidence="8" id="KW-0479">Metal-binding</keyword>
<dbReference type="Proteomes" id="UP000527355">
    <property type="component" value="Unassembled WGS sequence"/>
</dbReference>
<evidence type="ECO:0000256" key="10">
    <source>
        <dbReference type="ARBA" id="ARBA00022989"/>
    </source>
</evidence>
<keyword evidence="10 16" id="KW-1133">Transmembrane helix</keyword>
<accession>A0A7J7SPM1</accession>
<comment type="cofactor">
    <cofactor evidence="2">
        <name>Mg(2+)</name>
        <dbReference type="ChEBI" id="CHEBI:18420"/>
    </cofactor>
</comment>
<dbReference type="GO" id="GO:0006646">
    <property type="term" value="P:phosphatidylethanolamine biosynthetic process"/>
    <property type="evidence" value="ECO:0007669"/>
    <property type="project" value="TreeGrafter"/>
</dbReference>
<evidence type="ECO:0000256" key="11">
    <source>
        <dbReference type="ARBA" id="ARBA00023098"/>
    </source>
</evidence>
<dbReference type="EMBL" id="JABWUV010000018">
    <property type="protein sequence ID" value="KAF6290392.1"/>
    <property type="molecule type" value="Genomic_DNA"/>
</dbReference>
<evidence type="ECO:0000256" key="3">
    <source>
        <dbReference type="ARBA" id="ARBA00004127"/>
    </source>
</evidence>
<name>A0A7J7SPM1_MYOMY</name>
<keyword evidence="13" id="KW-0594">Phospholipid biosynthesis</keyword>
<feature type="transmembrane region" description="Helical" evidence="16">
    <location>
        <begin position="312"/>
        <end position="330"/>
    </location>
</feature>
<evidence type="ECO:0000256" key="7">
    <source>
        <dbReference type="ARBA" id="ARBA00022692"/>
    </source>
</evidence>
<keyword evidence="11" id="KW-0443">Lipid metabolism</keyword>
<feature type="transmembrane region" description="Helical" evidence="16">
    <location>
        <begin position="122"/>
        <end position="139"/>
    </location>
</feature>
<keyword evidence="12 16" id="KW-0472">Membrane</keyword>
<dbReference type="GO" id="GO:0005789">
    <property type="term" value="C:endoplasmic reticulum membrane"/>
    <property type="evidence" value="ECO:0007669"/>
    <property type="project" value="TreeGrafter"/>
</dbReference>
<reference evidence="17 18" key="1">
    <citation type="journal article" date="2020" name="Nature">
        <title>Six reference-quality genomes reveal evolution of bat adaptations.</title>
        <authorList>
            <person name="Jebb D."/>
            <person name="Huang Z."/>
            <person name="Pippel M."/>
            <person name="Hughes G.M."/>
            <person name="Lavrichenko K."/>
            <person name="Devanna P."/>
            <person name="Winkler S."/>
            <person name="Jermiin L.S."/>
            <person name="Skirmuntt E.C."/>
            <person name="Katzourakis A."/>
            <person name="Burkitt-Gray L."/>
            <person name="Ray D.A."/>
            <person name="Sullivan K.A.M."/>
            <person name="Roscito J.G."/>
            <person name="Kirilenko B.M."/>
            <person name="Davalos L.M."/>
            <person name="Corthals A.P."/>
            <person name="Power M.L."/>
            <person name="Jones G."/>
            <person name="Ransome R.D."/>
            <person name="Dechmann D.K.N."/>
            <person name="Locatelli A.G."/>
            <person name="Puechmaille S.J."/>
            <person name="Fedrigo O."/>
            <person name="Jarvis E.D."/>
            <person name="Hiller M."/>
            <person name="Vernes S.C."/>
            <person name="Myers E.W."/>
            <person name="Teeling E.C."/>
        </authorList>
    </citation>
    <scope>NUCLEOTIDE SEQUENCE [LARGE SCALE GENOMIC DNA]</scope>
    <source>
        <strain evidence="17">MMyoMyo1</strain>
        <tissue evidence="17">Flight muscle</tissue>
    </source>
</reference>
<dbReference type="PANTHER" id="PTHR10414">
    <property type="entry name" value="ETHANOLAMINEPHOSPHOTRANSFERASE"/>
    <property type="match status" value="1"/>
</dbReference>
<dbReference type="GO" id="GO:0004307">
    <property type="term" value="F:ethanolaminephosphotransferase activity"/>
    <property type="evidence" value="ECO:0007669"/>
    <property type="project" value="TreeGrafter"/>
</dbReference>
<dbReference type="PANTHER" id="PTHR10414:SF27">
    <property type="entry name" value="CHOLINE_ETHANOLAMINEPHOSPHOTRANSFERASE 1"/>
    <property type="match status" value="1"/>
</dbReference>
<dbReference type="InterPro" id="IPR014472">
    <property type="entry name" value="CHOPT"/>
</dbReference>
<keyword evidence="15" id="KW-1208">Phospholipid metabolism</keyword>
<comment type="cofactor">
    <cofactor evidence="1">
        <name>Mn(2+)</name>
        <dbReference type="ChEBI" id="CHEBI:29035"/>
    </cofactor>
</comment>
<keyword evidence="17" id="KW-0808">Transferase</keyword>
<evidence type="ECO:0000256" key="13">
    <source>
        <dbReference type="ARBA" id="ARBA00023209"/>
    </source>
</evidence>
<dbReference type="GO" id="GO:0005794">
    <property type="term" value="C:Golgi apparatus"/>
    <property type="evidence" value="ECO:0007669"/>
    <property type="project" value="TreeGrafter"/>
</dbReference>
<dbReference type="GO" id="GO:0046872">
    <property type="term" value="F:metal ion binding"/>
    <property type="evidence" value="ECO:0007669"/>
    <property type="project" value="UniProtKB-KW"/>
</dbReference>
<dbReference type="GO" id="GO:0004142">
    <property type="term" value="F:diacylglycerol cholinephosphotransferase activity"/>
    <property type="evidence" value="ECO:0007669"/>
    <property type="project" value="TreeGrafter"/>
</dbReference>
<evidence type="ECO:0000256" key="14">
    <source>
        <dbReference type="ARBA" id="ARBA00023211"/>
    </source>
</evidence>
<organism evidence="17 18">
    <name type="scientific">Myotis myotis</name>
    <name type="common">Greater mouse-eared bat</name>
    <name type="synonym">Vespertilio myotis</name>
    <dbReference type="NCBI Taxonomy" id="51298"/>
    <lineage>
        <taxon>Eukaryota</taxon>
        <taxon>Metazoa</taxon>
        <taxon>Chordata</taxon>
        <taxon>Craniata</taxon>
        <taxon>Vertebrata</taxon>
        <taxon>Euteleostomi</taxon>
        <taxon>Mammalia</taxon>
        <taxon>Eutheria</taxon>
        <taxon>Laurasiatheria</taxon>
        <taxon>Chiroptera</taxon>
        <taxon>Yangochiroptera</taxon>
        <taxon>Vespertilionidae</taxon>
        <taxon>Myotis</taxon>
    </lineage>
</organism>
<evidence type="ECO:0000256" key="6">
    <source>
        <dbReference type="ARBA" id="ARBA00022516"/>
    </source>
</evidence>
<dbReference type="AlphaFoldDB" id="A0A7J7SPM1"/>
<keyword evidence="14" id="KW-0464">Manganese</keyword>
<evidence type="ECO:0000313" key="17">
    <source>
        <dbReference type="EMBL" id="KAF6290392.1"/>
    </source>
</evidence>
<keyword evidence="7 16" id="KW-0812">Transmembrane</keyword>
<comment type="subcellular location">
    <subcellularLocation>
        <location evidence="3">Endomembrane system</location>
        <topology evidence="3">Multi-pass membrane protein</topology>
    </subcellularLocation>
</comment>
<comment type="caution">
    <text evidence="17">The sequence shown here is derived from an EMBL/GenBank/DDBJ whole genome shotgun (WGS) entry which is preliminary data.</text>
</comment>
<evidence type="ECO:0000256" key="15">
    <source>
        <dbReference type="ARBA" id="ARBA00023264"/>
    </source>
</evidence>
<evidence type="ECO:0000256" key="8">
    <source>
        <dbReference type="ARBA" id="ARBA00022723"/>
    </source>
</evidence>
<evidence type="ECO:0000256" key="4">
    <source>
        <dbReference type="ARBA" id="ARBA00005189"/>
    </source>
</evidence>
<feature type="transmembrane region" description="Helical" evidence="16">
    <location>
        <begin position="159"/>
        <end position="177"/>
    </location>
</feature>
<keyword evidence="9" id="KW-0460">Magnesium</keyword>
<protein>
    <submittedName>
        <fullName evidence="17">Choline/ethanolamine phosphotransferase 1</fullName>
    </submittedName>
</protein>
<evidence type="ECO:0000256" key="12">
    <source>
        <dbReference type="ARBA" id="ARBA00023136"/>
    </source>
</evidence>
<evidence type="ECO:0000256" key="5">
    <source>
        <dbReference type="ARBA" id="ARBA00010441"/>
    </source>
</evidence>
<feature type="transmembrane region" description="Helical" evidence="16">
    <location>
        <begin position="222"/>
        <end position="245"/>
    </location>
</feature>
<comment type="pathway">
    <text evidence="4">Lipid metabolism.</text>
</comment>
<keyword evidence="18" id="KW-1185">Reference proteome</keyword>
<sequence>MWGRARGVPRGLRAHERPRVCVKQVVSAAHAAAVQAPAQAAGRAQIPECRPVPAGAPDAGVLGVARGKGPLLDRPEPHHHRRAVHKHLHDGLISLLLPYSHRAVFVVLGTCIAVQLGTNPDWMFFCCFAGTFMFYCAHWQTYVSGTLRFGIFDVTESQIIIIICQLLTGTLGPWFWNSTIPVLNIQVKIFPALCTVAGTIFSCTNYFRVIFTGGVGKNGSTIAGTSVLSPFLHIGSVITLAVMIYKKSAVQLFEKHPCLYILTFGFVSAKITNKLVVAHMTKSEMHLHDTAFIGPALLFLDQYFNSFIDEYIVLWIALVFSLFDLIRYCVSVCNQIASHLHIHVFRIKVSTAHSNHH</sequence>
<evidence type="ECO:0000256" key="2">
    <source>
        <dbReference type="ARBA" id="ARBA00001946"/>
    </source>
</evidence>
<dbReference type="VEuPathDB" id="HostDB:GeneID_118672925"/>
<feature type="transmembrane region" description="Helical" evidence="16">
    <location>
        <begin position="189"/>
        <end position="210"/>
    </location>
</feature>
<keyword evidence="6" id="KW-0444">Lipid biosynthesis</keyword>
<gene>
    <name evidence="17" type="ORF">mMyoMyo1_002687</name>
</gene>
<evidence type="ECO:0000256" key="1">
    <source>
        <dbReference type="ARBA" id="ARBA00001936"/>
    </source>
</evidence>
<evidence type="ECO:0000256" key="9">
    <source>
        <dbReference type="ARBA" id="ARBA00022842"/>
    </source>
</evidence>
<evidence type="ECO:0000313" key="18">
    <source>
        <dbReference type="Proteomes" id="UP000527355"/>
    </source>
</evidence>
<comment type="similarity">
    <text evidence="5">Belongs to the CDP-alcohol phosphatidyltransferase class-I family.</text>
</comment>